<evidence type="ECO:0000256" key="4">
    <source>
        <dbReference type="ARBA" id="ARBA00022722"/>
    </source>
</evidence>
<comment type="subcellular location">
    <subcellularLocation>
        <location evidence="2">Nucleus</location>
    </subcellularLocation>
</comment>
<name>A0A9N9DN78_9GLOM</name>
<dbReference type="InterPro" id="IPR045249">
    <property type="entry name" value="HARBI1-like"/>
</dbReference>
<evidence type="ECO:0000313" key="10">
    <source>
        <dbReference type="Proteomes" id="UP000789572"/>
    </source>
</evidence>
<dbReference type="EMBL" id="CAJVPJ010003586">
    <property type="protein sequence ID" value="CAG8642021.1"/>
    <property type="molecule type" value="Genomic_DNA"/>
</dbReference>
<dbReference type="PANTHER" id="PTHR22930">
    <property type="match status" value="1"/>
</dbReference>
<organism evidence="9 10">
    <name type="scientific">Paraglomus occultum</name>
    <dbReference type="NCBI Taxonomy" id="144539"/>
    <lineage>
        <taxon>Eukaryota</taxon>
        <taxon>Fungi</taxon>
        <taxon>Fungi incertae sedis</taxon>
        <taxon>Mucoromycota</taxon>
        <taxon>Glomeromycotina</taxon>
        <taxon>Glomeromycetes</taxon>
        <taxon>Paraglomerales</taxon>
        <taxon>Paraglomeraceae</taxon>
        <taxon>Paraglomus</taxon>
    </lineage>
</organism>
<gene>
    <name evidence="9" type="ORF">POCULU_LOCUS9471</name>
</gene>
<dbReference type="GO" id="GO:0005634">
    <property type="term" value="C:nucleus"/>
    <property type="evidence" value="ECO:0007669"/>
    <property type="project" value="UniProtKB-SubCell"/>
</dbReference>
<dbReference type="AlphaFoldDB" id="A0A9N9DN78"/>
<dbReference type="OrthoDB" id="2445244at2759"/>
<dbReference type="GO" id="GO:0016787">
    <property type="term" value="F:hydrolase activity"/>
    <property type="evidence" value="ECO:0007669"/>
    <property type="project" value="UniProtKB-KW"/>
</dbReference>
<sequence length="403" mass="46673">MPLNQKEKTILSAIITTIQTVASMQNVNDQLLFTTIILTMQKDDEKFVRTERIPRPKSIGFWTEIFPYLGDSDPRYNFKYHFRIKRTTFNRLIEILPEHENYRPSAFKNQIPMHIQLGVVLHRLANPMSYRQLELFLGVSVGSVANFTRRFIQAVLDSLKYIIRWPSDIDLQSVMDGFAPVGLKRLPNVIGAIDGSHIPIKQPPTVHHKRYINRKNFHSVVLMAIVDDTEKFTYVYSGQPGSMHDARVLRQSSFWRDAINTPSKHFPNDSYILGDSAFPLLPWLLTPFKEPISGRLSRAQAEYNKSHSSARMAVERAFGKLKGRWRILNNSMDFTDLETIVDVIDVCCILHNLCINCDDLWEQCEEDETFVCASTDICIENDARLLMQAREKRNRLVHQLFEQ</sequence>
<dbReference type="Pfam" id="PF13359">
    <property type="entry name" value="DDE_Tnp_4"/>
    <property type="match status" value="1"/>
</dbReference>
<comment type="caution">
    <text evidence="9">The sequence shown here is derived from an EMBL/GenBank/DDBJ whole genome shotgun (WGS) entry which is preliminary data.</text>
</comment>
<evidence type="ECO:0000256" key="3">
    <source>
        <dbReference type="ARBA" id="ARBA00006958"/>
    </source>
</evidence>
<protein>
    <submittedName>
        <fullName evidence="9">1878_t:CDS:1</fullName>
    </submittedName>
</protein>
<keyword evidence="10" id="KW-1185">Reference proteome</keyword>
<keyword evidence="6" id="KW-0378">Hydrolase</keyword>
<evidence type="ECO:0000259" key="8">
    <source>
        <dbReference type="Pfam" id="PF13359"/>
    </source>
</evidence>
<evidence type="ECO:0000256" key="2">
    <source>
        <dbReference type="ARBA" id="ARBA00004123"/>
    </source>
</evidence>
<evidence type="ECO:0000256" key="5">
    <source>
        <dbReference type="ARBA" id="ARBA00022723"/>
    </source>
</evidence>
<comment type="cofactor">
    <cofactor evidence="1">
        <name>a divalent metal cation</name>
        <dbReference type="ChEBI" id="CHEBI:60240"/>
    </cofactor>
</comment>
<accession>A0A9N9DN78</accession>
<evidence type="ECO:0000256" key="6">
    <source>
        <dbReference type="ARBA" id="ARBA00022801"/>
    </source>
</evidence>
<proteinExistence type="inferred from homology"/>
<dbReference type="GO" id="GO:0004518">
    <property type="term" value="F:nuclease activity"/>
    <property type="evidence" value="ECO:0007669"/>
    <property type="project" value="UniProtKB-KW"/>
</dbReference>
<reference evidence="9" key="1">
    <citation type="submission" date="2021-06" db="EMBL/GenBank/DDBJ databases">
        <authorList>
            <person name="Kallberg Y."/>
            <person name="Tangrot J."/>
            <person name="Rosling A."/>
        </authorList>
    </citation>
    <scope>NUCLEOTIDE SEQUENCE</scope>
    <source>
        <strain evidence="9">IA702</strain>
    </source>
</reference>
<dbReference type="Proteomes" id="UP000789572">
    <property type="component" value="Unassembled WGS sequence"/>
</dbReference>
<comment type="similarity">
    <text evidence="3">Belongs to the HARBI1 family.</text>
</comment>
<keyword evidence="4" id="KW-0540">Nuclease</keyword>
<dbReference type="PANTHER" id="PTHR22930:SF85">
    <property type="entry name" value="GH03217P-RELATED"/>
    <property type="match status" value="1"/>
</dbReference>
<dbReference type="GO" id="GO:0046872">
    <property type="term" value="F:metal ion binding"/>
    <property type="evidence" value="ECO:0007669"/>
    <property type="project" value="UniProtKB-KW"/>
</dbReference>
<keyword evidence="7" id="KW-0539">Nucleus</keyword>
<evidence type="ECO:0000256" key="1">
    <source>
        <dbReference type="ARBA" id="ARBA00001968"/>
    </source>
</evidence>
<dbReference type="InterPro" id="IPR027806">
    <property type="entry name" value="HARBI1_dom"/>
</dbReference>
<feature type="domain" description="DDE Tnp4" evidence="8">
    <location>
        <begin position="193"/>
        <end position="352"/>
    </location>
</feature>
<evidence type="ECO:0000256" key="7">
    <source>
        <dbReference type="ARBA" id="ARBA00023242"/>
    </source>
</evidence>
<evidence type="ECO:0000313" key="9">
    <source>
        <dbReference type="EMBL" id="CAG8642021.1"/>
    </source>
</evidence>
<keyword evidence="5" id="KW-0479">Metal-binding</keyword>